<comment type="similarity">
    <text evidence="12 13">Belongs to the DnaG primase family.</text>
</comment>
<dbReference type="InterPro" id="IPR037068">
    <property type="entry name" value="DNA_primase_core_N_sf"/>
</dbReference>
<accession>A0A1F4PPA0</accession>
<gene>
    <name evidence="12" type="primary">dnaG</name>
    <name evidence="17" type="ORF">A2994_02295</name>
</gene>
<keyword evidence="2 12" id="KW-0639">Primosome</keyword>
<dbReference type="GO" id="GO:1990077">
    <property type="term" value="C:primosome complex"/>
    <property type="evidence" value="ECO:0007669"/>
    <property type="project" value="UniProtKB-KW"/>
</dbReference>
<dbReference type="EMBL" id="METE01000004">
    <property type="protein sequence ID" value="OGB85426.1"/>
    <property type="molecule type" value="Genomic_DNA"/>
</dbReference>
<dbReference type="SMART" id="SM00400">
    <property type="entry name" value="ZnF_CHCC"/>
    <property type="match status" value="1"/>
</dbReference>
<evidence type="ECO:0000256" key="5">
    <source>
        <dbReference type="ARBA" id="ARBA00022705"/>
    </source>
</evidence>
<dbReference type="InterPro" id="IPR013264">
    <property type="entry name" value="DNAG_N"/>
</dbReference>
<dbReference type="SUPFAM" id="SSF56731">
    <property type="entry name" value="DNA primase core"/>
    <property type="match status" value="1"/>
</dbReference>
<comment type="subunit">
    <text evidence="12">Monomer. Interacts with DnaB.</text>
</comment>
<dbReference type="NCBIfam" id="TIGR01391">
    <property type="entry name" value="dnaG"/>
    <property type="match status" value="1"/>
</dbReference>
<protein>
    <recommendedName>
        <fullName evidence="12 13">DNA primase</fullName>
        <ecNumber evidence="12">2.7.7.101</ecNumber>
    </recommendedName>
</protein>
<dbReference type="HAMAP" id="MF_00974">
    <property type="entry name" value="DNA_primase_DnaG"/>
    <property type="match status" value="1"/>
</dbReference>
<dbReference type="PROSITE" id="PS50880">
    <property type="entry name" value="TOPRIM"/>
    <property type="match status" value="1"/>
</dbReference>
<dbReference type="FunFam" id="3.90.980.10:FF:000001">
    <property type="entry name" value="DNA primase"/>
    <property type="match status" value="1"/>
</dbReference>
<feature type="domain" description="Toprim" evidence="16">
    <location>
        <begin position="249"/>
        <end position="332"/>
    </location>
</feature>
<keyword evidence="4 12" id="KW-0548">Nucleotidyltransferase</keyword>
<dbReference type="GO" id="GO:0008270">
    <property type="term" value="F:zinc ion binding"/>
    <property type="evidence" value="ECO:0007669"/>
    <property type="project" value="UniProtKB-UniRule"/>
</dbReference>
<dbReference type="InterPro" id="IPR002694">
    <property type="entry name" value="Znf_CHC2"/>
</dbReference>
<comment type="domain">
    <text evidence="12">Contains an N-terminal zinc-binding domain, a central core domain that contains the primase activity, and a C-terminal DnaB-binding domain.</text>
</comment>
<dbReference type="SUPFAM" id="SSF57783">
    <property type="entry name" value="Zinc beta-ribbon"/>
    <property type="match status" value="1"/>
</dbReference>
<dbReference type="FunFam" id="3.90.580.10:FF:000001">
    <property type="entry name" value="DNA primase"/>
    <property type="match status" value="1"/>
</dbReference>
<dbReference type="InterPro" id="IPR030846">
    <property type="entry name" value="DnaG_bac"/>
</dbReference>
<dbReference type="InterPro" id="IPR050219">
    <property type="entry name" value="DnaG_primase"/>
</dbReference>
<dbReference type="InterPro" id="IPR016136">
    <property type="entry name" value="DNA_helicase_N/primase_C"/>
</dbReference>
<dbReference type="Proteomes" id="UP000179010">
    <property type="component" value="Unassembled WGS sequence"/>
</dbReference>
<dbReference type="InterPro" id="IPR006171">
    <property type="entry name" value="TOPRIM_dom"/>
</dbReference>
<evidence type="ECO:0000256" key="3">
    <source>
        <dbReference type="ARBA" id="ARBA00022679"/>
    </source>
</evidence>
<dbReference type="Gene3D" id="3.90.980.10">
    <property type="entry name" value="DNA primase, catalytic core, N-terminal domain"/>
    <property type="match status" value="1"/>
</dbReference>
<dbReference type="Pfam" id="PF01807">
    <property type="entry name" value="Zn_ribbon_DnaG"/>
    <property type="match status" value="1"/>
</dbReference>
<keyword evidence="5 12" id="KW-0235">DNA replication</keyword>
<dbReference type="AlphaFoldDB" id="A0A1F4PPA0"/>
<feature type="compositionally biased region" description="Basic and acidic residues" evidence="15">
    <location>
        <begin position="426"/>
        <end position="439"/>
    </location>
</feature>
<evidence type="ECO:0000256" key="12">
    <source>
        <dbReference type="HAMAP-Rule" id="MF_00974"/>
    </source>
</evidence>
<dbReference type="InterPro" id="IPR006295">
    <property type="entry name" value="DNA_primase_DnaG"/>
</dbReference>
<keyword evidence="7 12" id="KW-0863">Zinc-finger</keyword>
<comment type="caution">
    <text evidence="17">The sequence shown here is derived from an EMBL/GenBank/DDBJ whole genome shotgun (WGS) entry which is preliminary data.</text>
</comment>
<feature type="zinc finger region" description="CHC2-type" evidence="12 14">
    <location>
        <begin position="34"/>
        <end position="58"/>
    </location>
</feature>
<keyword evidence="1 12" id="KW-0240">DNA-directed RNA polymerase</keyword>
<dbReference type="GO" id="GO:0003677">
    <property type="term" value="F:DNA binding"/>
    <property type="evidence" value="ECO:0007669"/>
    <property type="project" value="UniProtKB-KW"/>
</dbReference>
<reference evidence="17 18" key="1">
    <citation type="journal article" date="2016" name="Nat. Commun.">
        <title>Thousands of microbial genomes shed light on interconnected biogeochemical processes in an aquifer system.</title>
        <authorList>
            <person name="Anantharaman K."/>
            <person name="Brown C.T."/>
            <person name="Hug L.A."/>
            <person name="Sharon I."/>
            <person name="Castelle C.J."/>
            <person name="Probst A.J."/>
            <person name="Thomas B.C."/>
            <person name="Singh A."/>
            <person name="Wilkins M.J."/>
            <person name="Karaoz U."/>
            <person name="Brodie E.L."/>
            <person name="Williams K.H."/>
            <person name="Hubbard S.S."/>
            <person name="Banfield J.F."/>
        </authorList>
    </citation>
    <scope>NUCLEOTIDE SEQUENCE [LARGE SCALE GENOMIC DNA]</scope>
</reference>
<evidence type="ECO:0000256" key="10">
    <source>
        <dbReference type="ARBA" id="ARBA00023125"/>
    </source>
</evidence>
<evidence type="ECO:0000313" key="17">
    <source>
        <dbReference type="EMBL" id="OGB85426.1"/>
    </source>
</evidence>
<dbReference type="Pfam" id="PF10410">
    <property type="entry name" value="DnaB_bind"/>
    <property type="match status" value="1"/>
</dbReference>
<keyword evidence="3 12" id="KW-0808">Transferase</keyword>
<evidence type="ECO:0000259" key="16">
    <source>
        <dbReference type="PROSITE" id="PS50880"/>
    </source>
</evidence>
<dbReference type="InterPro" id="IPR034151">
    <property type="entry name" value="TOPRIM_DnaG_bac"/>
</dbReference>
<dbReference type="GO" id="GO:0000428">
    <property type="term" value="C:DNA-directed RNA polymerase complex"/>
    <property type="evidence" value="ECO:0007669"/>
    <property type="project" value="UniProtKB-KW"/>
</dbReference>
<evidence type="ECO:0000256" key="14">
    <source>
        <dbReference type="PIRSR" id="PIRSR002811-1"/>
    </source>
</evidence>
<evidence type="ECO:0000256" key="7">
    <source>
        <dbReference type="ARBA" id="ARBA00022771"/>
    </source>
</evidence>
<dbReference type="Gene3D" id="3.90.580.10">
    <property type="entry name" value="Zinc finger, CHC2-type domain"/>
    <property type="match status" value="1"/>
</dbReference>
<evidence type="ECO:0000256" key="6">
    <source>
        <dbReference type="ARBA" id="ARBA00022723"/>
    </source>
</evidence>
<comment type="catalytic activity">
    <reaction evidence="12">
        <text>ssDNA + n NTP = ssDNA/pppN(pN)n-1 hybrid + (n-1) diphosphate.</text>
        <dbReference type="EC" id="2.7.7.101"/>
    </reaction>
</comment>
<evidence type="ECO:0000256" key="9">
    <source>
        <dbReference type="ARBA" id="ARBA00022842"/>
    </source>
</evidence>
<comment type="cofactor">
    <cofactor evidence="12 13 14">
        <name>Zn(2+)</name>
        <dbReference type="ChEBI" id="CHEBI:29105"/>
    </cofactor>
    <text evidence="12 13 14">Binds 1 zinc ion per monomer.</text>
</comment>
<dbReference type="PANTHER" id="PTHR30313">
    <property type="entry name" value="DNA PRIMASE"/>
    <property type="match status" value="1"/>
</dbReference>
<evidence type="ECO:0000256" key="13">
    <source>
        <dbReference type="PIRNR" id="PIRNR002811"/>
    </source>
</evidence>
<dbReference type="STRING" id="1798539.A2994_02295"/>
<keyword evidence="11 12" id="KW-0804">Transcription</keyword>
<evidence type="ECO:0000256" key="1">
    <source>
        <dbReference type="ARBA" id="ARBA00022478"/>
    </source>
</evidence>
<dbReference type="Gene3D" id="3.40.1360.10">
    <property type="match status" value="1"/>
</dbReference>
<dbReference type="CDD" id="cd03364">
    <property type="entry name" value="TOPRIM_DnaG_primases"/>
    <property type="match status" value="1"/>
</dbReference>
<dbReference type="Pfam" id="PF08275">
    <property type="entry name" value="DNAG_N"/>
    <property type="match status" value="1"/>
</dbReference>
<dbReference type="PIRSF" id="PIRSF002811">
    <property type="entry name" value="DnaG"/>
    <property type="match status" value="1"/>
</dbReference>
<evidence type="ECO:0000313" key="18">
    <source>
        <dbReference type="Proteomes" id="UP000179010"/>
    </source>
</evidence>
<dbReference type="GO" id="GO:0006269">
    <property type="term" value="P:DNA replication, synthesis of primer"/>
    <property type="evidence" value="ECO:0007669"/>
    <property type="project" value="UniProtKB-UniRule"/>
</dbReference>
<keyword evidence="9" id="KW-0460">Magnesium</keyword>
<organism evidence="17 18">
    <name type="scientific">candidate division Kazan bacterium RIFCSPLOWO2_01_FULL_48_13</name>
    <dbReference type="NCBI Taxonomy" id="1798539"/>
    <lineage>
        <taxon>Bacteria</taxon>
        <taxon>Bacteria division Kazan-3B-28</taxon>
    </lineage>
</organism>
<proteinExistence type="inferred from homology"/>
<comment type="function">
    <text evidence="12 13">RNA polymerase that catalyzes the synthesis of short RNA molecules used as primers for DNA polymerase during DNA replication.</text>
</comment>
<keyword evidence="10 12" id="KW-0238">DNA-binding</keyword>
<evidence type="ECO:0000256" key="15">
    <source>
        <dbReference type="SAM" id="MobiDB-lite"/>
    </source>
</evidence>
<dbReference type="PANTHER" id="PTHR30313:SF2">
    <property type="entry name" value="DNA PRIMASE"/>
    <property type="match status" value="1"/>
</dbReference>
<dbReference type="GO" id="GO:0005737">
    <property type="term" value="C:cytoplasm"/>
    <property type="evidence" value="ECO:0007669"/>
    <property type="project" value="TreeGrafter"/>
</dbReference>
<name>A0A1F4PPA0_UNCK3</name>
<dbReference type="InterPro" id="IPR036977">
    <property type="entry name" value="DNA_primase_Znf_CHC2"/>
</dbReference>
<dbReference type="InterPro" id="IPR019475">
    <property type="entry name" value="DNA_primase_DnaB-bd"/>
</dbReference>
<evidence type="ECO:0000256" key="11">
    <source>
        <dbReference type="ARBA" id="ARBA00023163"/>
    </source>
</evidence>
<dbReference type="GO" id="GO:0003899">
    <property type="term" value="F:DNA-directed RNA polymerase activity"/>
    <property type="evidence" value="ECO:0007669"/>
    <property type="project" value="UniProtKB-UniRule"/>
</dbReference>
<dbReference type="Pfam" id="PF13155">
    <property type="entry name" value="Toprim_2"/>
    <property type="match status" value="1"/>
</dbReference>
<sequence>MTDLDLIKSKIDVVELIGQYIPLKKAGRNYKGTCPFHSEKTPSFMVSPDKQIWHCFGCGKGGDAFRFLMEKEGLEFTEALSQLAEKAGVQLQSRSSGEWGSKNVLFNINELAAKFYEKAIADSTEGRQALNYLVSRGLSRETAKTFRIGYAPSGWDYLIKFLERRGYKLEDIEKAGLLVQRARGYSDKFHHRLMFPITNASGKVVGFTGRVLNPEDQPKYLNSPETAIFSKGRILYGLSATKEDIQAQNYAVLVEGQMDLLSSYQAGIKNVVASSGTALTLDQLKLIRRYGEALVLALDADAAGGEATKRAIELAATDDLNIKVAILGQYKDPDDCIKAGADVWRQIVESAIPVIDFYLDHSINKFGVDTVAGKKKVAAEVLSVISLLIDPVEKDQYIKKLAGRLSTSTDSLYEAMSRLKAPRSTAKTEEKPASPDKDPDWLNKRVLGIILYRPAYYPDFRERLGQVRWREWSERVYEKLANCYSKSEFSLDDLLASLAYDDRVALLELLMVIEEQYADMAEADLKGELNFYINLIQRRQVKQTLARLKAEVSAAEQAGDQEKLSILLEQFKHL</sequence>
<feature type="region of interest" description="Disordered" evidence="15">
    <location>
        <begin position="419"/>
        <end position="439"/>
    </location>
</feature>
<keyword evidence="6 12" id="KW-0479">Metal-binding</keyword>
<evidence type="ECO:0000256" key="8">
    <source>
        <dbReference type="ARBA" id="ARBA00022833"/>
    </source>
</evidence>
<dbReference type="EC" id="2.7.7.101" evidence="12"/>
<keyword evidence="8 12" id="KW-0862">Zinc</keyword>
<evidence type="ECO:0000256" key="2">
    <source>
        <dbReference type="ARBA" id="ARBA00022515"/>
    </source>
</evidence>
<dbReference type="Gene3D" id="1.10.860.10">
    <property type="entry name" value="DNAb Helicase, Chain A"/>
    <property type="match status" value="1"/>
</dbReference>
<evidence type="ECO:0000256" key="4">
    <source>
        <dbReference type="ARBA" id="ARBA00022695"/>
    </source>
</evidence>
<dbReference type="SMART" id="SM00493">
    <property type="entry name" value="TOPRIM"/>
    <property type="match status" value="1"/>
</dbReference>